<evidence type="ECO:0000259" key="1">
    <source>
        <dbReference type="Pfam" id="PF14727"/>
    </source>
</evidence>
<evidence type="ECO:0000259" key="3">
    <source>
        <dbReference type="Pfam" id="PF23337"/>
    </source>
</evidence>
<dbReference type="EMBL" id="VVIM01000008">
    <property type="protein sequence ID" value="KAB0794691.1"/>
    <property type="molecule type" value="Genomic_DNA"/>
</dbReference>
<dbReference type="GO" id="GO:0016020">
    <property type="term" value="C:membrane"/>
    <property type="evidence" value="ECO:0007669"/>
    <property type="project" value="TreeGrafter"/>
</dbReference>
<organism evidence="6 7">
    <name type="scientific">Photinus pyralis</name>
    <name type="common">Common eastern firefly</name>
    <name type="synonym">Lampyris pyralis</name>
    <dbReference type="NCBI Taxonomy" id="7054"/>
    <lineage>
        <taxon>Eukaryota</taxon>
        <taxon>Metazoa</taxon>
        <taxon>Ecdysozoa</taxon>
        <taxon>Arthropoda</taxon>
        <taxon>Hexapoda</taxon>
        <taxon>Insecta</taxon>
        <taxon>Pterygota</taxon>
        <taxon>Neoptera</taxon>
        <taxon>Endopterygota</taxon>
        <taxon>Coleoptera</taxon>
        <taxon>Polyphaga</taxon>
        <taxon>Elateriformia</taxon>
        <taxon>Elateroidea</taxon>
        <taxon>Lampyridae</taxon>
        <taxon>Lampyrinae</taxon>
        <taxon>Photinus</taxon>
    </lineage>
</organism>
<comment type="caution">
    <text evidence="6">The sequence shown here is derived from an EMBL/GenBank/DDBJ whole genome shotgun (WGS) entry which is preliminary data.</text>
</comment>
<dbReference type="InterPro" id="IPR028074">
    <property type="entry name" value="PHTB1_GAE_dom"/>
</dbReference>
<dbReference type="Pfam" id="PF14728">
    <property type="entry name" value="PTHB1_GAE"/>
    <property type="match status" value="1"/>
</dbReference>
<gene>
    <name evidence="6" type="ORF">PPYR_11530</name>
</gene>
<feature type="domain" description="PTHB1 GAE" evidence="2">
    <location>
        <begin position="423"/>
        <end position="508"/>
    </location>
</feature>
<evidence type="ECO:0008006" key="8">
    <source>
        <dbReference type="Google" id="ProtNLM"/>
    </source>
</evidence>
<accession>A0A5N4ABK3</accession>
<dbReference type="InterPro" id="IPR055363">
    <property type="entry name" value="PTHB1_hp_dom"/>
</dbReference>
<dbReference type="Pfam" id="PF23339">
    <property type="entry name" value="PTHB1_CtH"/>
    <property type="match status" value="1"/>
</dbReference>
<feature type="domain" description="PTHB1 N-terminal" evidence="1">
    <location>
        <begin position="1"/>
        <end position="358"/>
    </location>
</feature>
<keyword evidence="7" id="KW-1185">Reference proteome</keyword>
<dbReference type="InterPro" id="IPR028073">
    <property type="entry name" value="PHTB1_N_dom"/>
</dbReference>
<proteinExistence type="predicted"/>
<dbReference type="PANTHER" id="PTHR20991">
    <property type="entry name" value="PARATHYROID HORMONE-RESPONSIVE B1 GENE"/>
    <property type="match status" value="1"/>
</dbReference>
<dbReference type="InterPro" id="IPR026511">
    <property type="entry name" value="PTHB1"/>
</dbReference>
<dbReference type="InterPro" id="IPR055364">
    <property type="entry name" value="PTHB1_CtH_dom"/>
</dbReference>
<dbReference type="GO" id="GO:0034464">
    <property type="term" value="C:BBSome"/>
    <property type="evidence" value="ECO:0007669"/>
    <property type="project" value="InterPro"/>
</dbReference>
<dbReference type="Pfam" id="PF23338">
    <property type="entry name" value="PTHB1_hp"/>
    <property type="match status" value="1"/>
</dbReference>
<dbReference type="FunCoup" id="A0A5N4ABK3">
    <property type="interactions" value="89"/>
</dbReference>
<evidence type="ECO:0000313" key="6">
    <source>
        <dbReference type="EMBL" id="KAB0794691.1"/>
    </source>
</evidence>
<dbReference type="InterPro" id="IPR055362">
    <property type="entry name" value="PTHB1_pf_dom"/>
</dbReference>
<dbReference type="OrthoDB" id="10262646at2759"/>
<dbReference type="Pfam" id="PF23337">
    <property type="entry name" value="PTHB1_pf"/>
    <property type="match status" value="1"/>
</dbReference>
<evidence type="ECO:0000259" key="5">
    <source>
        <dbReference type="Pfam" id="PF23339"/>
    </source>
</evidence>
<sequence>MSLFKARSFWSTFCDVDEKFDQNCLHLAHLGDHFDKIIIGSHSGILRIFQSGTELNGENAVNEFQPSDLLIEKIFADPILQISTGRLVSGSTKTYIAVLYPRTISVYGFVSKEGATEHGTQNMLPIIYEHKLKRSAANFCVGPFGGSFTRDFICIQSLDGLLIFFEQESFAFCCFLPQFLLPGPLIYIKKTDAFLTMSSTWHLTNFSYKNLSEAGHDTHEDDCSGTKIAHNWAYNVGEDVIDLHYVLDAYNEGYIIAVGEKHLFCLSESGILKFVKKLDYTPICMHAYTLDVENSVWTLIASETGNLFIYLNTTLKWSAQLPILPTALKRATFKNVNGALVILSEDGNLHCSYLGTQPHLFSTPPLANQELDYEKVEAELLSLTRIIRNYYSSDNKLTNITNETELQMTVTVTPQFSAKASDFHPNCTVSVSVTPNVILEEIQVTILVQKPLKCTKQIEYYRSLTDKVTFESNVSVDTSPRCCPSLNVEVISSVLTNLGVPKVIRKSVELPLRLFFCKTEVAKENRCKVTLDINQETVPLSILFPEFTEGQTALVNEIRLKSRCESVVTVMKHSNKYRVFSDSLLNLNLVVQSLITRLNKHFANENNFVLSFNDKLPIVEFLSHVREHFARNQAVADLRKKLIQLSGQFRIIQKRLITKFKDKNPTSLSNMEKLLQQTYTDIIQTGTDLELELGNLQVAQLHLSTVLHLMVLLMRLMNVNKNLTPILETTFCSCVYDIETQNWEDVLETSLCYILRSMLSSTEGEKIKLTTSVEVQNVEQLELHIRQVLERMQLPNTIPEEQAESDPVQEQDNNEIVSLGSKLGVSSSRAVSAKRRVMLTTLEP</sequence>
<evidence type="ECO:0000259" key="2">
    <source>
        <dbReference type="Pfam" id="PF14728"/>
    </source>
</evidence>
<feature type="domain" description="PTHB1 platform" evidence="3">
    <location>
        <begin position="511"/>
        <end position="611"/>
    </location>
</feature>
<reference evidence="6 7" key="1">
    <citation type="journal article" date="2018" name="Elife">
        <title>Firefly genomes illuminate parallel origins of bioluminescence in beetles.</title>
        <authorList>
            <person name="Fallon T.R."/>
            <person name="Lower S.E."/>
            <person name="Chang C.H."/>
            <person name="Bessho-Uehara M."/>
            <person name="Martin G.J."/>
            <person name="Bewick A.J."/>
            <person name="Behringer M."/>
            <person name="Debat H.J."/>
            <person name="Wong I."/>
            <person name="Day J.C."/>
            <person name="Suvorov A."/>
            <person name="Silva C.J."/>
            <person name="Stanger-Hall K.F."/>
            <person name="Hall D.W."/>
            <person name="Schmitz R.J."/>
            <person name="Nelson D.R."/>
            <person name="Lewis S.M."/>
            <person name="Shigenobu S."/>
            <person name="Bybee S.M."/>
            <person name="Larracuente A.M."/>
            <person name="Oba Y."/>
            <person name="Weng J.K."/>
        </authorList>
    </citation>
    <scope>NUCLEOTIDE SEQUENCE [LARGE SCALE GENOMIC DNA]</scope>
    <source>
        <strain evidence="6">1611_PpyrPB1</strain>
        <tissue evidence="6">Whole body</tissue>
    </source>
</reference>
<feature type="domain" description="PTHB1 hairpin" evidence="4">
    <location>
        <begin position="616"/>
        <end position="717"/>
    </location>
</feature>
<dbReference type="Pfam" id="PF14727">
    <property type="entry name" value="PHTB1_N"/>
    <property type="match status" value="1"/>
</dbReference>
<evidence type="ECO:0000313" key="7">
    <source>
        <dbReference type="Proteomes" id="UP000327044"/>
    </source>
</evidence>
<dbReference type="PANTHER" id="PTHR20991:SF0">
    <property type="entry name" value="PROTEIN PTHB1"/>
    <property type="match status" value="1"/>
</dbReference>
<dbReference type="GO" id="GO:0060271">
    <property type="term" value="P:cilium assembly"/>
    <property type="evidence" value="ECO:0007669"/>
    <property type="project" value="TreeGrafter"/>
</dbReference>
<name>A0A5N4ABK3_PHOPY</name>
<feature type="domain" description="PTHB1 C-terminal helix bundle" evidence="5">
    <location>
        <begin position="720"/>
        <end position="791"/>
    </location>
</feature>
<dbReference type="InParanoid" id="A0A5N4ABK3"/>
<dbReference type="Proteomes" id="UP000327044">
    <property type="component" value="Unassembled WGS sequence"/>
</dbReference>
<protein>
    <recommendedName>
        <fullName evidence="8">PTHB1 N-terminal domain-containing protein</fullName>
    </recommendedName>
</protein>
<dbReference type="AlphaFoldDB" id="A0A5N4ABK3"/>
<evidence type="ECO:0000259" key="4">
    <source>
        <dbReference type="Pfam" id="PF23338"/>
    </source>
</evidence>